<dbReference type="Proteomes" id="UP000193067">
    <property type="component" value="Unassembled WGS sequence"/>
</dbReference>
<reference evidence="2 3" key="1">
    <citation type="journal article" date="2015" name="Biotechnol. Biofuels">
        <title>Enhanced degradation of softwood versus hardwood by the white-rot fungus Pycnoporus coccineus.</title>
        <authorList>
            <person name="Couturier M."/>
            <person name="Navarro D."/>
            <person name="Chevret D."/>
            <person name="Henrissat B."/>
            <person name="Piumi F."/>
            <person name="Ruiz-Duenas F.J."/>
            <person name="Martinez A.T."/>
            <person name="Grigoriev I.V."/>
            <person name="Riley R."/>
            <person name="Lipzen A."/>
            <person name="Berrin J.G."/>
            <person name="Master E.R."/>
            <person name="Rosso M.N."/>
        </authorList>
    </citation>
    <scope>NUCLEOTIDE SEQUENCE [LARGE SCALE GENOMIC DNA]</scope>
    <source>
        <strain evidence="2 3">BRFM310</strain>
    </source>
</reference>
<dbReference type="EMBL" id="KZ084136">
    <property type="protein sequence ID" value="OSC98568.1"/>
    <property type="molecule type" value="Genomic_DNA"/>
</dbReference>
<proteinExistence type="predicted"/>
<feature type="chain" id="PRO_5013231683" evidence="1">
    <location>
        <begin position="26"/>
        <end position="63"/>
    </location>
</feature>
<evidence type="ECO:0000313" key="2">
    <source>
        <dbReference type="EMBL" id="OSC98568.1"/>
    </source>
</evidence>
<feature type="signal peptide" evidence="1">
    <location>
        <begin position="1"/>
        <end position="25"/>
    </location>
</feature>
<gene>
    <name evidence="2" type="ORF">PYCCODRAFT_1439079</name>
</gene>
<evidence type="ECO:0000313" key="3">
    <source>
        <dbReference type="Proteomes" id="UP000193067"/>
    </source>
</evidence>
<accession>A0A1Y2IBP6</accession>
<name>A0A1Y2IBP6_TRAC3</name>
<dbReference type="AlphaFoldDB" id="A0A1Y2IBP6"/>
<keyword evidence="3" id="KW-1185">Reference proteome</keyword>
<keyword evidence="1" id="KW-0732">Signal</keyword>
<protein>
    <submittedName>
        <fullName evidence="2">Uncharacterized protein</fullName>
    </submittedName>
</protein>
<evidence type="ECO:0000256" key="1">
    <source>
        <dbReference type="SAM" id="SignalP"/>
    </source>
</evidence>
<organism evidence="2 3">
    <name type="scientific">Trametes coccinea (strain BRFM310)</name>
    <name type="common">Pycnoporus coccineus</name>
    <dbReference type="NCBI Taxonomy" id="1353009"/>
    <lineage>
        <taxon>Eukaryota</taxon>
        <taxon>Fungi</taxon>
        <taxon>Dikarya</taxon>
        <taxon>Basidiomycota</taxon>
        <taxon>Agaricomycotina</taxon>
        <taxon>Agaricomycetes</taxon>
        <taxon>Polyporales</taxon>
        <taxon>Polyporaceae</taxon>
        <taxon>Trametes</taxon>
    </lineage>
</organism>
<sequence length="63" mass="6609">MVFLKPSSFFALVLVAFAGLLAVSAAPSPRPQDCGEQQGGHAIAMVPGVEMLIKACPVRPETR</sequence>